<dbReference type="AlphaFoldDB" id="A0A2S6H558"/>
<dbReference type="FunFam" id="2.20.28.10:FF:000001">
    <property type="entry name" value="Rubredoxin"/>
    <property type="match status" value="1"/>
</dbReference>
<evidence type="ECO:0000259" key="10">
    <source>
        <dbReference type="PROSITE" id="PS50903"/>
    </source>
</evidence>
<dbReference type="Proteomes" id="UP000240010">
    <property type="component" value="Unassembled WGS sequence"/>
</dbReference>
<feature type="binding site" evidence="9">
    <location>
        <position position="9"/>
    </location>
    <ligand>
        <name>Fe cation</name>
        <dbReference type="ChEBI" id="CHEBI:24875"/>
    </ligand>
</feature>
<gene>
    <name evidence="11" type="ORF">B0F87_11743</name>
</gene>
<feature type="binding site" evidence="9">
    <location>
        <position position="12"/>
    </location>
    <ligand>
        <name>Fe cation</name>
        <dbReference type="ChEBI" id="CHEBI:24875"/>
    </ligand>
</feature>
<dbReference type="InterPro" id="IPR024922">
    <property type="entry name" value="Rubredoxin"/>
</dbReference>
<keyword evidence="6 8" id="KW-0249">Electron transport</keyword>
<evidence type="ECO:0000256" key="2">
    <source>
        <dbReference type="ARBA" id="ARBA00004933"/>
    </source>
</evidence>
<evidence type="ECO:0000256" key="1">
    <source>
        <dbReference type="ARBA" id="ARBA00002792"/>
    </source>
</evidence>
<proteinExistence type="inferred from homology"/>
<dbReference type="PANTHER" id="PTHR47627:SF1">
    <property type="entry name" value="RUBREDOXIN-1-RELATED"/>
    <property type="match status" value="1"/>
</dbReference>
<dbReference type="InterPro" id="IPR024934">
    <property type="entry name" value="Rubredoxin-like_dom"/>
</dbReference>
<feature type="binding site" evidence="9">
    <location>
        <position position="42"/>
    </location>
    <ligand>
        <name>Fe cation</name>
        <dbReference type="ChEBI" id="CHEBI:24875"/>
    </ligand>
</feature>
<evidence type="ECO:0000256" key="7">
    <source>
        <dbReference type="ARBA" id="ARBA00023004"/>
    </source>
</evidence>
<dbReference type="SUPFAM" id="SSF57802">
    <property type="entry name" value="Rubredoxin-like"/>
    <property type="match status" value="1"/>
</dbReference>
<keyword evidence="5 8" id="KW-0479">Metal-binding</keyword>
<dbReference type="CDD" id="cd00730">
    <property type="entry name" value="rubredoxin"/>
    <property type="match status" value="1"/>
</dbReference>
<dbReference type="PANTHER" id="PTHR47627">
    <property type="entry name" value="RUBREDOXIN"/>
    <property type="match status" value="1"/>
</dbReference>
<dbReference type="InterPro" id="IPR018527">
    <property type="entry name" value="Rubredoxin_Fe_BS"/>
</dbReference>
<evidence type="ECO:0000256" key="5">
    <source>
        <dbReference type="ARBA" id="ARBA00022723"/>
    </source>
</evidence>
<comment type="pathway">
    <text evidence="2">Hydrocarbon metabolism; alkane degradation.</text>
</comment>
<dbReference type="GO" id="GO:0009055">
    <property type="term" value="F:electron transfer activity"/>
    <property type="evidence" value="ECO:0007669"/>
    <property type="project" value="InterPro"/>
</dbReference>
<evidence type="ECO:0000313" key="11">
    <source>
        <dbReference type="EMBL" id="PPK72560.1"/>
    </source>
</evidence>
<comment type="cofactor">
    <cofactor evidence="8 9">
        <name>Fe(3+)</name>
        <dbReference type="ChEBI" id="CHEBI:29034"/>
    </cofactor>
    <text evidence="8 9">Binds 1 Fe(3+) ion per subunit.</text>
</comment>
<organism evidence="11 12">
    <name type="scientific">Methylobacter tundripaludum</name>
    <dbReference type="NCBI Taxonomy" id="173365"/>
    <lineage>
        <taxon>Bacteria</taxon>
        <taxon>Pseudomonadati</taxon>
        <taxon>Pseudomonadota</taxon>
        <taxon>Gammaproteobacteria</taxon>
        <taxon>Methylococcales</taxon>
        <taxon>Methylococcaceae</taxon>
        <taxon>Methylobacter</taxon>
    </lineage>
</organism>
<dbReference type="GO" id="GO:0043448">
    <property type="term" value="P:alkane catabolic process"/>
    <property type="evidence" value="ECO:0007669"/>
    <property type="project" value="TreeGrafter"/>
</dbReference>
<accession>A0A2S6H558</accession>
<dbReference type="EMBL" id="PTIZ01000017">
    <property type="protein sequence ID" value="PPK72560.1"/>
    <property type="molecule type" value="Genomic_DNA"/>
</dbReference>
<evidence type="ECO:0000313" key="12">
    <source>
        <dbReference type="Proteomes" id="UP000240010"/>
    </source>
</evidence>
<comment type="caution">
    <text evidence="11">The sequence shown here is derived from an EMBL/GenBank/DDBJ whole genome shotgun (WGS) entry which is preliminary data.</text>
</comment>
<dbReference type="InterPro" id="IPR050526">
    <property type="entry name" value="Rubredoxin_ET"/>
</dbReference>
<dbReference type="Pfam" id="PF00301">
    <property type="entry name" value="Rubredoxin"/>
    <property type="match status" value="1"/>
</dbReference>
<dbReference type="Gene3D" id="2.20.28.10">
    <property type="match status" value="1"/>
</dbReference>
<dbReference type="PRINTS" id="PR00163">
    <property type="entry name" value="RUBREDOXIN"/>
</dbReference>
<reference evidence="11 12" key="1">
    <citation type="submission" date="2018-02" db="EMBL/GenBank/DDBJ databases">
        <title>Subsurface microbial communities from deep shales in Ohio and West Virginia, USA.</title>
        <authorList>
            <person name="Wrighton K."/>
        </authorList>
    </citation>
    <scope>NUCLEOTIDE SEQUENCE [LARGE SCALE GENOMIC DNA]</scope>
    <source>
        <strain evidence="11 12">OWC-DMM</strain>
    </source>
</reference>
<dbReference type="PROSITE" id="PS50903">
    <property type="entry name" value="RUBREDOXIN_LIKE"/>
    <property type="match status" value="1"/>
</dbReference>
<evidence type="ECO:0000256" key="9">
    <source>
        <dbReference type="PIRSR" id="PIRSR000071-1"/>
    </source>
</evidence>
<keyword evidence="4 8" id="KW-0813">Transport</keyword>
<name>A0A2S6H558_9GAMM</name>
<feature type="domain" description="Rubredoxin-like" evidence="10">
    <location>
        <begin position="4"/>
        <end position="55"/>
    </location>
</feature>
<comment type="similarity">
    <text evidence="3 8">Belongs to the rubredoxin family.</text>
</comment>
<evidence type="ECO:0000256" key="4">
    <source>
        <dbReference type="ARBA" id="ARBA00022448"/>
    </source>
</evidence>
<evidence type="ECO:0000256" key="3">
    <source>
        <dbReference type="ARBA" id="ARBA00005337"/>
    </source>
</evidence>
<protein>
    <recommendedName>
        <fullName evidence="8">Rubredoxin</fullName>
    </recommendedName>
</protein>
<dbReference type="InterPro" id="IPR024935">
    <property type="entry name" value="Rubredoxin_dom"/>
</dbReference>
<evidence type="ECO:0000256" key="6">
    <source>
        <dbReference type="ARBA" id="ARBA00022982"/>
    </source>
</evidence>
<dbReference type="GO" id="GO:0005506">
    <property type="term" value="F:iron ion binding"/>
    <property type="evidence" value="ECO:0007669"/>
    <property type="project" value="InterPro"/>
</dbReference>
<sequence length="56" mass="6312">MPDYKKYQCGTCGHIYDEAEGDLDTGIAPGTLWKDIPDDWHCPECGVEKSEYDLMA</sequence>
<dbReference type="PIRSF" id="PIRSF000071">
    <property type="entry name" value="Rubredoxin"/>
    <property type="match status" value="1"/>
</dbReference>
<keyword evidence="7 8" id="KW-0408">Iron</keyword>
<comment type="function">
    <text evidence="1">Involved in the hydrocarbon hydroxylating system, which transfers electrons from NADH to rubredoxin reductase and then through rubredoxin to alkane 1 monooxygenase.</text>
</comment>
<feature type="binding site" evidence="9">
    <location>
        <position position="45"/>
    </location>
    <ligand>
        <name>Fe cation</name>
        <dbReference type="ChEBI" id="CHEBI:24875"/>
    </ligand>
</feature>
<evidence type="ECO:0000256" key="8">
    <source>
        <dbReference type="PIRNR" id="PIRNR000071"/>
    </source>
</evidence>
<dbReference type="PROSITE" id="PS00202">
    <property type="entry name" value="RUBREDOXIN"/>
    <property type="match status" value="1"/>
</dbReference>